<feature type="domain" description="Ig-like" evidence="3">
    <location>
        <begin position="193"/>
        <end position="281"/>
    </location>
</feature>
<dbReference type="InterPro" id="IPR003599">
    <property type="entry name" value="Ig_sub"/>
</dbReference>
<dbReference type="InterPro" id="IPR036179">
    <property type="entry name" value="Ig-like_dom_sf"/>
</dbReference>
<dbReference type="InterPro" id="IPR050958">
    <property type="entry name" value="Cell_Adh-Cytoskel_Orgn"/>
</dbReference>
<protein>
    <recommendedName>
        <fullName evidence="3">Ig-like domain-containing protein</fullName>
    </recommendedName>
</protein>
<comment type="caution">
    <text evidence="4">The sequence shown here is derived from an EMBL/GenBank/DDBJ whole genome shotgun (WGS) entry which is preliminary data.</text>
</comment>
<dbReference type="SUPFAM" id="SSF48726">
    <property type="entry name" value="Immunoglobulin"/>
    <property type="match status" value="3"/>
</dbReference>
<dbReference type="SMART" id="SM00408">
    <property type="entry name" value="IGc2"/>
    <property type="match status" value="3"/>
</dbReference>
<keyword evidence="5" id="KW-1185">Reference proteome</keyword>
<dbReference type="Proteomes" id="UP001159427">
    <property type="component" value="Unassembled WGS sequence"/>
</dbReference>
<dbReference type="SMART" id="SM00409">
    <property type="entry name" value="IG"/>
    <property type="match status" value="3"/>
</dbReference>
<gene>
    <name evidence="4" type="ORF">PEVE_00026687</name>
</gene>
<feature type="domain" description="Ig-like" evidence="3">
    <location>
        <begin position="437"/>
        <end position="524"/>
    </location>
</feature>
<dbReference type="Gene3D" id="2.60.40.10">
    <property type="entry name" value="Immunoglobulins"/>
    <property type="match status" value="3"/>
</dbReference>
<organism evidence="4 5">
    <name type="scientific">Porites evermanni</name>
    <dbReference type="NCBI Taxonomy" id="104178"/>
    <lineage>
        <taxon>Eukaryota</taxon>
        <taxon>Metazoa</taxon>
        <taxon>Cnidaria</taxon>
        <taxon>Anthozoa</taxon>
        <taxon>Hexacorallia</taxon>
        <taxon>Scleractinia</taxon>
        <taxon>Fungiina</taxon>
        <taxon>Poritidae</taxon>
        <taxon>Porites</taxon>
    </lineage>
</organism>
<feature type="domain" description="Ig-like" evidence="3">
    <location>
        <begin position="345"/>
        <end position="432"/>
    </location>
</feature>
<keyword evidence="1" id="KW-0732">Signal</keyword>
<dbReference type="InterPro" id="IPR007110">
    <property type="entry name" value="Ig-like_dom"/>
</dbReference>
<dbReference type="InterPro" id="IPR013783">
    <property type="entry name" value="Ig-like_fold"/>
</dbReference>
<dbReference type="Pfam" id="PF07679">
    <property type="entry name" value="I-set"/>
    <property type="match status" value="2"/>
</dbReference>
<keyword evidence="2" id="KW-1015">Disulfide bond</keyword>
<evidence type="ECO:0000313" key="4">
    <source>
        <dbReference type="EMBL" id="CAH3025611.1"/>
    </source>
</evidence>
<dbReference type="InterPro" id="IPR013098">
    <property type="entry name" value="Ig_I-set"/>
</dbReference>
<accession>A0ABN8M8K8</accession>
<evidence type="ECO:0000256" key="2">
    <source>
        <dbReference type="ARBA" id="ARBA00023157"/>
    </source>
</evidence>
<dbReference type="Pfam" id="PF13927">
    <property type="entry name" value="Ig_3"/>
    <property type="match status" value="1"/>
</dbReference>
<dbReference type="PANTHER" id="PTHR45080">
    <property type="entry name" value="CONTACTIN 5"/>
    <property type="match status" value="1"/>
</dbReference>
<dbReference type="PANTHER" id="PTHR45080:SF8">
    <property type="entry name" value="IG-LIKE DOMAIN-CONTAINING PROTEIN"/>
    <property type="match status" value="1"/>
</dbReference>
<proteinExistence type="predicted"/>
<evidence type="ECO:0000313" key="5">
    <source>
        <dbReference type="Proteomes" id="UP001159427"/>
    </source>
</evidence>
<reference evidence="4 5" key="1">
    <citation type="submission" date="2022-05" db="EMBL/GenBank/DDBJ databases">
        <authorList>
            <consortium name="Genoscope - CEA"/>
            <person name="William W."/>
        </authorList>
    </citation>
    <scope>NUCLEOTIDE SEQUENCE [LARGE SCALE GENOMIC DNA]</scope>
</reference>
<evidence type="ECO:0000259" key="3">
    <source>
        <dbReference type="PROSITE" id="PS50835"/>
    </source>
</evidence>
<dbReference type="InterPro" id="IPR003598">
    <property type="entry name" value="Ig_sub2"/>
</dbReference>
<name>A0ABN8M8K8_9CNID</name>
<sequence length="758" mass="83955">MARIGEGQGFTSSVFKKAIYAIRGNNHQTKGMACAVAIEGQNEGSLLLVTDTWKGPEPIMRCRLLRYSRKHFEDYQLKPSRITQRGHFCSVLCDRKDSDFKIKSLHKKCLNVHQLKRDFRVYTIYRGKCIDLELKYSNGSYNLIDKNLSDLTLRGSPIIDEDNSEKYLVGVLTINTEGKAVPRFLSNGILEQPAFTTHPKNPETSCEGVSITFSSDANGIPEPTFSWTKDGSEVTADNRISLSADNKQLSLTNVNRTDSGEYRCVATNSVRTVYSDAATLTVHCKKMCHRRNFLREGGGVSGVRNVDPPLLENLGAKFSETSFPYFTTHMYLIRIKLFKLPNNQPEFTAHPQSQTLVQGSSVALSSDANGVPEPTFSWTKDGSAVTADNRISLSADNKNLSITNVNRTDNGEYRCVAANSVGTVNSNAVMLTVHYQPEFTEHPLSQTLVQGSSVTLSSDANGVPEPTFTWTKDGSAVIANKRISLSADNKQLSLTNMNSTDTGEYRCVATNSVRTVYSNAATLTLQGAPGQQQGGFEFTASSSTSTHDGRSEYKVSFKVTGNRLIDGIAKISDVVMKILAVVLVDQVACYIRNVEPFNSILVELGCYTTKSFVSLVEDLEKGTVKRRLEEEFENVGCKGELEVTITNAEELHEALDEIRFRLNFTNIEAANGGKSSHELFWRKTSQCREIRLQVKLVMASFRCYDNSDVIPTLIITNLHLYLHSYSGPQSEPFAASSPGQFPEQNDGMSNILPFIWCL</sequence>
<dbReference type="EMBL" id="CALNXI010000362">
    <property type="protein sequence ID" value="CAH3025611.1"/>
    <property type="molecule type" value="Genomic_DNA"/>
</dbReference>
<dbReference type="PROSITE" id="PS50835">
    <property type="entry name" value="IG_LIKE"/>
    <property type="match status" value="3"/>
</dbReference>
<evidence type="ECO:0000256" key="1">
    <source>
        <dbReference type="ARBA" id="ARBA00022729"/>
    </source>
</evidence>